<dbReference type="STRING" id="1089455.MOPEL_031_00210"/>
<dbReference type="GO" id="GO:0003824">
    <property type="term" value="F:catalytic activity"/>
    <property type="evidence" value="ECO:0007669"/>
    <property type="project" value="InterPro"/>
</dbReference>
<dbReference type="GO" id="GO:0030151">
    <property type="term" value="F:molybdenum ion binding"/>
    <property type="evidence" value="ECO:0007669"/>
    <property type="project" value="InterPro"/>
</dbReference>
<dbReference type="InterPro" id="IPR011037">
    <property type="entry name" value="Pyrv_Knase-like_insert_dom_sf"/>
</dbReference>
<dbReference type="Proteomes" id="UP000004367">
    <property type="component" value="Unassembled WGS sequence"/>
</dbReference>
<accession>H5UQB0</accession>
<feature type="region of interest" description="Disordered" evidence="1">
    <location>
        <begin position="1"/>
        <end position="27"/>
    </location>
</feature>
<protein>
    <recommendedName>
        <fullName evidence="2">MOSC domain-containing protein</fullName>
    </recommendedName>
</protein>
<dbReference type="eggNOG" id="COG2258">
    <property type="taxonomic scope" value="Bacteria"/>
</dbReference>
<evidence type="ECO:0000313" key="4">
    <source>
        <dbReference type="Proteomes" id="UP000004367"/>
    </source>
</evidence>
<organism evidence="3 4">
    <name type="scientific">Mobilicoccus pelagius NBRC 104925</name>
    <dbReference type="NCBI Taxonomy" id="1089455"/>
    <lineage>
        <taxon>Bacteria</taxon>
        <taxon>Bacillati</taxon>
        <taxon>Actinomycetota</taxon>
        <taxon>Actinomycetes</taxon>
        <taxon>Micrococcales</taxon>
        <taxon>Dermatophilaceae</taxon>
        <taxon>Mobilicoccus</taxon>
    </lineage>
</organism>
<dbReference type="Pfam" id="PF03475">
    <property type="entry name" value="YiiM_3-alpha"/>
    <property type="match status" value="1"/>
</dbReference>
<proteinExistence type="predicted"/>
<gene>
    <name evidence="3" type="ORF">MOPEL_031_00210</name>
</gene>
<dbReference type="Pfam" id="PF03473">
    <property type="entry name" value="MOSC"/>
    <property type="match status" value="1"/>
</dbReference>
<dbReference type="PROSITE" id="PS51340">
    <property type="entry name" value="MOSC"/>
    <property type="match status" value="1"/>
</dbReference>
<dbReference type="Gene3D" id="2.40.33.20">
    <property type="entry name" value="PK beta-barrel domain-like"/>
    <property type="match status" value="1"/>
</dbReference>
<reference evidence="3 4" key="1">
    <citation type="submission" date="2012-02" db="EMBL/GenBank/DDBJ databases">
        <title>Whole genome shotgun sequence of Mobilicoccus pelagius NBRC 104925.</title>
        <authorList>
            <person name="Yoshida Y."/>
            <person name="Hosoyama A."/>
            <person name="Tsuchikane K."/>
            <person name="Katsumata H."/>
            <person name="Yamazaki S."/>
            <person name="Fujita N."/>
        </authorList>
    </citation>
    <scope>NUCLEOTIDE SEQUENCE [LARGE SCALE GENOMIC DNA]</scope>
    <source>
        <strain evidence="3 4">NBRC 104925</strain>
    </source>
</reference>
<dbReference type="EMBL" id="BAFE01000029">
    <property type="protein sequence ID" value="GAB47918.1"/>
    <property type="molecule type" value="Genomic_DNA"/>
</dbReference>
<evidence type="ECO:0000256" key="1">
    <source>
        <dbReference type="SAM" id="MobiDB-lite"/>
    </source>
</evidence>
<evidence type="ECO:0000259" key="2">
    <source>
        <dbReference type="PROSITE" id="PS51340"/>
    </source>
</evidence>
<dbReference type="InterPro" id="IPR052353">
    <property type="entry name" value="Benzoxazolinone_Detox_Enz"/>
</dbReference>
<feature type="domain" description="MOSC" evidence="2">
    <location>
        <begin position="32"/>
        <end position="169"/>
    </location>
</feature>
<keyword evidence="4" id="KW-1185">Reference proteome</keyword>
<name>H5UQB0_9MICO</name>
<evidence type="ECO:0000313" key="3">
    <source>
        <dbReference type="EMBL" id="GAB47918.1"/>
    </source>
</evidence>
<dbReference type="PANTHER" id="PTHR30212:SF2">
    <property type="entry name" value="PROTEIN YIIM"/>
    <property type="match status" value="1"/>
</dbReference>
<dbReference type="PANTHER" id="PTHR30212">
    <property type="entry name" value="PROTEIN YIIM"/>
    <property type="match status" value="1"/>
</dbReference>
<dbReference type="InterPro" id="IPR005163">
    <property type="entry name" value="Tri_helical_YiiM-like"/>
</dbReference>
<sequence>MTTETRTVVGRPLVGRPADLPDGRGRSAIAKEPVHGRRRLVTTGFVGDEQADPRHHGGPDKAVHHYAFDHYPHWREWAPDATCLAAPGAFGENVSTTGLTEADVHLGDTFRLGTAVVQVSQGRSPCWKLDVRLGRRSTARHMQEERITGWYHRVLEQGDVAEGDDLVLLDRPEPDWPLTRLHDVMFDRTGGPEAWAAAAALPTLADGWRHTLRARLDHARIEDWNRRFGN</sequence>
<dbReference type="OrthoDB" id="9786134at2"/>
<dbReference type="RefSeq" id="WP_009481816.1">
    <property type="nucleotide sequence ID" value="NZ_BAFE01000029.1"/>
</dbReference>
<dbReference type="AlphaFoldDB" id="H5UQB0"/>
<comment type="caution">
    <text evidence="3">The sequence shown here is derived from an EMBL/GenBank/DDBJ whole genome shotgun (WGS) entry which is preliminary data.</text>
</comment>
<dbReference type="GO" id="GO:0030170">
    <property type="term" value="F:pyridoxal phosphate binding"/>
    <property type="evidence" value="ECO:0007669"/>
    <property type="project" value="InterPro"/>
</dbReference>
<dbReference type="InterPro" id="IPR005302">
    <property type="entry name" value="MoCF_Sase_C"/>
</dbReference>
<dbReference type="SUPFAM" id="SSF50800">
    <property type="entry name" value="PK beta-barrel domain-like"/>
    <property type="match status" value="1"/>
</dbReference>